<accession>A0ABS3NBJ4</accession>
<proteinExistence type="predicted"/>
<dbReference type="InterPro" id="IPR025072">
    <property type="entry name" value="Fur_reg_FbpA"/>
</dbReference>
<comment type="caution">
    <text evidence="1">The sequence shown here is derived from an EMBL/GenBank/DDBJ whole genome shotgun (WGS) entry which is preliminary data.</text>
</comment>
<reference evidence="1 2" key="1">
    <citation type="submission" date="2021-03" db="EMBL/GenBank/DDBJ databases">
        <title>Whole genome sequence of Metabacillus bambusae BG109.</title>
        <authorList>
            <person name="Jeong J.W."/>
        </authorList>
    </citation>
    <scope>NUCLEOTIDE SEQUENCE [LARGE SCALE GENOMIC DNA]</scope>
    <source>
        <strain evidence="1 2">BG109</strain>
    </source>
</reference>
<keyword evidence="2" id="KW-1185">Reference proteome</keyword>
<gene>
    <name evidence="1" type="ORF">I7822_28610</name>
</gene>
<dbReference type="Pfam" id="PF13076">
    <property type="entry name" value="Fur_reg_FbpA"/>
    <property type="match status" value="1"/>
</dbReference>
<name>A0ABS3NBJ4_9BACI</name>
<dbReference type="RefSeq" id="WP_207982433.1">
    <property type="nucleotide sequence ID" value="NZ_JAGDEL010000043.1"/>
</dbReference>
<dbReference type="Proteomes" id="UP000663981">
    <property type="component" value="Unassembled WGS sequence"/>
</dbReference>
<evidence type="ECO:0000313" key="2">
    <source>
        <dbReference type="Proteomes" id="UP000663981"/>
    </source>
</evidence>
<evidence type="ECO:0000313" key="1">
    <source>
        <dbReference type="EMBL" id="MBO1515577.1"/>
    </source>
</evidence>
<protein>
    <submittedName>
        <fullName evidence="1">Fur-regulated basic protein FbpA</fullName>
    </submittedName>
</protein>
<dbReference type="EMBL" id="JAGDEL010000043">
    <property type="protein sequence ID" value="MBO1515577.1"/>
    <property type="molecule type" value="Genomic_DNA"/>
</dbReference>
<sequence length="66" mass="7728">MNTQATRLSQAVEQRKDFLKNELLKMGYFKTPENKQLYELNLSELEQIHINVKAQFGKELSKEEGV</sequence>
<organism evidence="1 2">
    <name type="scientific">Metabacillus bambusae</name>
    <dbReference type="NCBI Taxonomy" id="2795218"/>
    <lineage>
        <taxon>Bacteria</taxon>
        <taxon>Bacillati</taxon>
        <taxon>Bacillota</taxon>
        <taxon>Bacilli</taxon>
        <taxon>Bacillales</taxon>
        <taxon>Bacillaceae</taxon>
        <taxon>Metabacillus</taxon>
    </lineage>
</organism>